<organism evidence="2 3">
    <name type="scientific">Exophiala aquamarina CBS 119918</name>
    <dbReference type="NCBI Taxonomy" id="1182545"/>
    <lineage>
        <taxon>Eukaryota</taxon>
        <taxon>Fungi</taxon>
        <taxon>Dikarya</taxon>
        <taxon>Ascomycota</taxon>
        <taxon>Pezizomycotina</taxon>
        <taxon>Eurotiomycetes</taxon>
        <taxon>Chaetothyriomycetidae</taxon>
        <taxon>Chaetothyriales</taxon>
        <taxon>Herpotrichiellaceae</taxon>
        <taxon>Exophiala</taxon>
    </lineage>
</organism>
<feature type="domain" description="MOSC" evidence="1">
    <location>
        <begin position="16"/>
        <end position="177"/>
    </location>
</feature>
<dbReference type="AlphaFoldDB" id="A0A072PPV1"/>
<sequence length="188" mass="20962">MSVISLSLSTDHVFSKTLSSSLNLLPDLGVEGDCHCGKTVQHRSRLHIRPPPKNLRQVHLIDLEILEQFDVKPGDLGENVTTRGLRLLERPTGTKLHFLPQATTTVEDTTIAETSHPVVVLTGLRNPCPQIQKFRSGLQEKFIVRDEERKIVERKAGVMSTVEVGGVIEVGMRVLVEEPDEFQQLQSV</sequence>
<dbReference type="InterPro" id="IPR005302">
    <property type="entry name" value="MoCF_Sase_C"/>
</dbReference>
<gene>
    <name evidence="2" type="ORF">A1O9_05462</name>
</gene>
<dbReference type="GeneID" id="25280388"/>
<protein>
    <recommendedName>
        <fullName evidence="1">MOSC domain-containing protein</fullName>
    </recommendedName>
</protein>
<dbReference type="GO" id="GO:0030170">
    <property type="term" value="F:pyridoxal phosphate binding"/>
    <property type="evidence" value="ECO:0007669"/>
    <property type="project" value="InterPro"/>
</dbReference>
<dbReference type="Gene3D" id="2.40.33.20">
    <property type="entry name" value="PK beta-barrel domain-like"/>
    <property type="match status" value="1"/>
</dbReference>
<dbReference type="EMBL" id="AMGV01000004">
    <property type="protein sequence ID" value="KEF57545.1"/>
    <property type="molecule type" value="Genomic_DNA"/>
</dbReference>
<evidence type="ECO:0000313" key="3">
    <source>
        <dbReference type="Proteomes" id="UP000027920"/>
    </source>
</evidence>
<dbReference type="PANTHER" id="PTHR36930:SF1">
    <property type="entry name" value="MOSC DOMAIN-CONTAINING PROTEIN"/>
    <property type="match status" value="1"/>
</dbReference>
<dbReference type="STRING" id="1182545.A0A072PPV1"/>
<dbReference type="PROSITE" id="PS51340">
    <property type="entry name" value="MOSC"/>
    <property type="match status" value="1"/>
</dbReference>
<reference evidence="2 3" key="1">
    <citation type="submission" date="2013-03" db="EMBL/GenBank/DDBJ databases">
        <title>The Genome Sequence of Exophiala aquamarina CBS 119918.</title>
        <authorList>
            <consortium name="The Broad Institute Genomics Platform"/>
            <person name="Cuomo C."/>
            <person name="de Hoog S."/>
            <person name="Gorbushina A."/>
            <person name="Walker B."/>
            <person name="Young S.K."/>
            <person name="Zeng Q."/>
            <person name="Gargeya S."/>
            <person name="Fitzgerald M."/>
            <person name="Haas B."/>
            <person name="Abouelleil A."/>
            <person name="Allen A.W."/>
            <person name="Alvarado L."/>
            <person name="Arachchi H.M."/>
            <person name="Berlin A.M."/>
            <person name="Chapman S.B."/>
            <person name="Gainer-Dewar J."/>
            <person name="Goldberg J."/>
            <person name="Griggs A."/>
            <person name="Gujja S."/>
            <person name="Hansen M."/>
            <person name="Howarth C."/>
            <person name="Imamovic A."/>
            <person name="Ireland A."/>
            <person name="Larimer J."/>
            <person name="McCowan C."/>
            <person name="Murphy C."/>
            <person name="Pearson M."/>
            <person name="Poon T.W."/>
            <person name="Priest M."/>
            <person name="Roberts A."/>
            <person name="Saif S."/>
            <person name="Shea T."/>
            <person name="Sisk P."/>
            <person name="Sykes S."/>
            <person name="Wortman J."/>
            <person name="Nusbaum C."/>
            <person name="Birren B."/>
        </authorList>
    </citation>
    <scope>NUCLEOTIDE SEQUENCE [LARGE SCALE GENOMIC DNA]</scope>
    <source>
        <strain evidence="2 3">CBS 119918</strain>
    </source>
</reference>
<accession>A0A072PPV1</accession>
<comment type="caution">
    <text evidence="2">The sequence shown here is derived from an EMBL/GenBank/DDBJ whole genome shotgun (WGS) entry which is preliminary data.</text>
</comment>
<evidence type="ECO:0000259" key="1">
    <source>
        <dbReference type="PROSITE" id="PS51340"/>
    </source>
</evidence>
<dbReference type="VEuPathDB" id="FungiDB:A1O9_05462"/>
<dbReference type="Proteomes" id="UP000027920">
    <property type="component" value="Unassembled WGS sequence"/>
</dbReference>
<keyword evidence="3" id="KW-1185">Reference proteome</keyword>
<dbReference type="OrthoDB" id="14384at2759"/>
<dbReference type="GO" id="GO:0030151">
    <property type="term" value="F:molybdenum ion binding"/>
    <property type="evidence" value="ECO:0007669"/>
    <property type="project" value="InterPro"/>
</dbReference>
<dbReference type="HOGENOM" id="CLU_092690_0_0_1"/>
<dbReference type="SUPFAM" id="SSF50800">
    <property type="entry name" value="PK beta-barrel domain-like"/>
    <property type="match status" value="1"/>
</dbReference>
<evidence type="ECO:0000313" key="2">
    <source>
        <dbReference type="EMBL" id="KEF57545.1"/>
    </source>
</evidence>
<dbReference type="InterPro" id="IPR011037">
    <property type="entry name" value="Pyrv_Knase-like_insert_dom_sf"/>
</dbReference>
<name>A0A072PPV1_9EURO</name>
<dbReference type="PANTHER" id="PTHR36930">
    <property type="entry name" value="METAL-SULFUR CLUSTER BIOSYNTHESIS PROTEINS YUAD-RELATED"/>
    <property type="match status" value="1"/>
</dbReference>
<dbReference type="InterPro" id="IPR052716">
    <property type="entry name" value="MOSC_domain"/>
</dbReference>
<proteinExistence type="predicted"/>
<dbReference type="GO" id="GO:0003824">
    <property type="term" value="F:catalytic activity"/>
    <property type="evidence" value="ECO:0007669"/>
    <property type="project" value="InterPro"/>
</dbReference>
<dbReference type="RefSeq" id="XP_013260135.1">
    <property type="nucleotide sequence ID" value="XM_013404681.1"/>
</dbReference>